<dbReference type="GeneID" id="79177855"/>
<reference evidence="1 2" key="1">
    <citation type="journal article" date="2013" name="Genome Announc.">
        <title>Genome Sequence of Thalassolituus oleivorans MIL-1 (DSM 14913T).</title>
        <authorList>
            <person name="Golyshin P.N."/>
            <person name="Werner J."/>
            <person name="Chernikova T.N."/>
            <person name="Tran H."/>
            <person name="Ferrer M."/>
            <person name="Yakimov M.M."/>
            <person name="Teeling H."/>
            <person name="Golyshina O.V."/>
        </authorList>
    </citation>
    <scope>NUCLEOTIDE SEQUENCE [LARGE SCALE GENOMIC DNA]</scope>
    <source>
        <strain evidence="1 2">MIL-1</strain>
    </source>
</reference>
<evidence type="ECO:0000313" key="1">
    <source>
        <dbReference type="EMBL" id="CCU73521.1"/>
    </source>
</evidence>
<dbReference type="Proteomes" id="UP000011866">
    <property type="component" value="Chromosome"/>
</dbReference>
<protein>
    <submittedName>
        <fullName evidence="1">Uncharacterized protein</fullName>
    </submittedName>
</protein>
<dbReference type="HOGENOM" id="CLU_120470_0_0_6"/>
<dbReference type="EMBL" id="HF680312">
    <property type="protein sequence ID" value="CCU73521.1"/>
    <property type="molecule type" value="Genomic_DNA"/>
</dbReference>
<dbReference type="RefSeq" id="WP_015488229.1">
    <property type="nucleotide sequence ID" value="NC_020888.1"/>
</dbReference>
<dbReference type="eggNOG" id="ENOG50331RC">
    <property type="taxonomic scope" value="Bacteria"/>
</dbReference>
<accession>M5DUH1</accession>
<evidence type="ECO:0000313" key="2">
    <source>
        <dbReference type="Proteomes" id="UP000011866"/>
    </source>
</evidence>
<name>M5DUH1_9GAMM</name>
<keyword evidence="2" id="KW-1185">Reference proteome</keyword>
<organism evidence="1 2">
    <name type="scientific">Thalassolituus oleivorans MIL-1</name>
    <dbReference type="NCBI Taxonomy" id="1298593"/>
    <lineage>
        <taxon>Bacteria</taxon>
        <taxon>Pseudomonadati</taxon>
        <taxon>Pseudomonadota</taxon>
        <taxon>Gammaproteobacteria</taxon>
        <taxon>Oceanospirillales</taxon>
        <taxon>Oceanospirillaceae</taxon>
        <taxon>Thalassolituus</taxon>
    </lineage>
</organism>
<gene>
    <name evidence="1" type="ORF">TOL_3125</name>
</gene>
<proteinExistence type="predicted"/>
<dbReference type="KEGG" id="tol:TOL_3125"/>
<dbReference type="AlphaFoldDB" id="M5DUH1"/>
<sequence length="193" mass="22346">MSKFYRLSYRDYLYSMLALDPLDIIRRAPRDLGLEFDDIMEFSRRSTKMKAWWPDIETTFVANEDIESPEIPDITIWPAGAALVLTPKAYRLLGDLLGKFGELLPVRILNEEQPCWIFNCLTKKDADPELSEWEYQGGMPISIKRLGFEFGDNDPVVFKSDFDNCAFLYCGDRFRKIVAEYELKGLAFDSLVV</sequence>